<dbReference type="RefSeq" id="WP_011972191.1">
    <property type="nucleotide sequence ID" value="NC_009634.1"/>
</dbReference>
<dbReference type="OrthoDB" id="7433at2157"/>
<gene>
    <name evidence="2" type="ordered locus">Mevan_0379</name>
</gene>
<dbReference type="AlphaFoldDB" id="A6UP66"/>
<dbReference type="NCBIfam" id="TIGR00702">
    <property type="entry name" value="YcaO-type kinase domain"/>
    <property type="match status" value="1"/>
</dbReference>
<dbReference type="PANTHER" id="PTHR37809">
    <property type="entry name" value="RIBOSOMAL PROTEIN S12 METHYLTHIOTRANSFERASE ACCESSORY FACTOR YCAO"/>
    <property type="match status" value="1"/>
</dbReference>
<organism evidence="2 3">
    <name type="scientific">Methanococcus vannielii (strain ATCC 35089 / DSM 1224 / JCM 13029 / OCM 148 / SB)</name>
    <dbReference type="NCBI Taxonomy" id="406327"/>
    <lineage>
        <taxon>Archaea</taxon>
        <taxon>Methanobacteriati</taxon>
        <taxon>Methanobacteriota</taxon>
        <taxon>Methanomada group</taxon>
        <taxon>Methanococci</taxon>
        <taxon>Methanococcales</taxon>
        <taxon>Methanococcaceae</taxon>
        <taxon>Methanococcus</taxon>
    </lineage>
</organism>
<dbReference type="Proteomes" id="UP000001107">
    <property type="component" value="Chromosome"/>
</dbReference>
<evidence type="ECO:0000259" key="1">
    <source>
        <dbReference type="PROSITE" id="PS51664"/>
    </source>
</evidence>
<dbReference type="GeneID" id="5325740"/>
<dbReference type="PANTHER" id="PTHR37809:SF1">
    <property type="entry name" value="RIBOSOMAL PROTEIN S12 METHYLTHIOTRANSFERASE ACCESSORY FACTOR YCAO"/>
    <property type="match status" value="1"/>
</dbReference>
<dbReference type="STRING" id="406327.Mevan_0379"/>
<dbReference type="InterPro" id="IPR003776">
    <property type="entry name" value="YcaO-like_dom"/>
</dbReference>
<dbReference type="Gene3D" id="3.30.1330.230">
    <property type="match status" value="1"/>
</dbReference>
<evidence type="ECO:0000313" key="2">
    <source>
        <dbReference type="EMBL" id="ABR54288.1"/>
    </source>
</evidence>
<dbReference type="eggNOG" id="arCOG02882">
    <property type="taxonomic scope" value="Archaea"/>
</dbReference>
<evidence type="ECO:0000313" key="3">
    <source>
        <dbReference type="Proteomes" id="UP000001107"/>
    </source>
</evidence>
<reference evidence="2" key="1">
    <citation type="submission" date="2007-06" db="EMBL/GenBank/DDBJ databases">
        <title>Complete sequence of Methanococcus vannielii SB.</title>
        <authorList>
            <consortium name="US DOE Joint Genome Institute"/>
            <person name="Copeland A."/>
            <person name="Lucas S."/>
            <person name="Lapidus A."/>
            <person name="Barry K."/>
            <person name="Glavina del Rio T."/>
            <person name="Dalin E."/>
            <person name="Tice H."/>
            <person name="Pitluck S."/>
            <person name="Chain P."/>
            <person name="Malfatti S."/>
            <person name="Shin M."/>
            <person name="Vergez L."/>
            <person name="Schmutz J."/>
            <person name="Larimer F."/>
            <person name="Land M."/>
            <person name="Hauser L."/>
            <person name="Kyrpides N."/>
            <person name="Anderson I."/>
            <person name="Sieprawska-Lupa M."/>
            <person name="Whitman W.B."/>
            <person name="Richardson P."/>
        </authorList>
    </citation>
    <scope>NUCLEOTIDE SEQUENCE [LARGE SCALE GENOMIC DNA]</scope>
    <source>
        <strain evidence="2">SB</strain>
    </source>
</reference>
<dbReference type="KEGG" id="mvn:Mevan_0379"/>
<sequence>MEDGINDINYALAAYRICTPEETFEKIGPIIKKIGVTRTARIDGLDRIGIPVFSSIRPSAKDGAISVYAGKGATEIQAKVSSTMEAIERYSAEFDENSKLELVKKPKNPVNLDELILPGGKNAEFTDTNEVDWVSGTDIISGKTFEVPINSIVHPYDGKQLFRSNTNGLASGNSMEEAIFHGMLEVIERDSWSISELSKNTYKRVNVDNAKNPLIHELIEKFKSAKINVILKDLTSEVGIPTIAAVSDDDILKDPSLLCMGVGCHIHPEIAVLRALTEVAQSRATQIHGAREDTNRGDIIRRIDYERMKRAHKKWYTFKEEVNIENIENKAKLNIKKDIETLKNTLKENGFDKIITVNLKKTEIDVVRVIIPKMELYSVDRDRISLWIKERIRRNLEKNLDLI</sequence>
<name>A6UP66_METVS</name>
<dbReference type="InterPro" id="IPR017667">
    <property type="entry name" value="Methan_mark_1"/>
</dbReference>
<dbReference type="HOGENOM" id="CLU_056369_0_0_2"/>
<keyword evidence="3" id="KW-1185">Reference proteome</keyword>
<feature type="domain" description="YcaO" evidence="1">
    <location>
        <begin position="70"/>
        <end position="403"/>
    </location>
</feature>
<dbReference type="EMBL" id="CP000742">
    <property type="protein sequence ID" value="ABR54288.1"/>
    <property type="molecule type" value="Genomic_DNA"/>
</dbReference>
<dbReference type="PROSITE" id="PS51664">
    <property type="entry name" value="YCAO"/>
    <property type="match status" value="1"/>
</dbReference>
<dbReference type="NCBIfam" id="TIGR03266">
    <property type="entry name" value="methan_mark_1"/>
    <property type="match status" value="1"/>
</dbReference>
<protein>
    <recommendedName>
        <fullName evidence="1">YcaO domain-containing protein</fullName>
    </recommendedName>
</protein>
<dbReference type="Pfam" id="PF02624">
    <property type="entry name" value="YcaO"/>
    <property type="match status" value="1"/>
</dbReference>
<accession>A6UP66</accession>
<proteinExistence type="predicted"/>